<feature type="domain" description="HTH arsR-type" evidence="1">
    <location>
        <begin position="1"/>
        <end position="96"/>
    </location>
</feature>
<dbReference type="GO" id="GO:0003700">
    <property type="term" value="F:DNA-binding transcription factor activity"/>
    <property type="evidence" value="ECO:0007669"/>
    <property type="project" value="InterPro"/>
</dbReference>
<comment type="caution">
    <text evidence="2">The sequence shown here is derived from an EMBL/GenBank/DDBJ whole genome shotgun (WGS) entry which is preliminary data.</text>
</comment>
<dbReference type="InterPro" id="IPR036390">
    <property type="entry name" value="WH_DNA-bd_sf"/>
</dbReference>
<dbReference type="NCBIfam" id="NF033788">
    <property type="entry name" value="HTH_metalloreg"/>
    <property type="match status" value="1"/>
</dbReference>
<protein>
    <submittedName>
        <fullName evidence="2">Transcriptional regulator</fullName>
    </submittedName>
</protein>
<dbReference type="Pfam" id="PF12840">
    <property type="entry name" value="HTH_20"/>
    <property type="match status" value="1"/>
</dbReference>
<dbReference type="InterPro" id="IPR001845">
    <property type="entry name" value="HTH_ArsR_DNA-bd_dom"/>
</dbReference>
<evidence type="ECO:0000259" key="1">
    <source>
        <dbReference type="PROSITE" id="PS50987"/>
    </source>
</evidence>
<dbReference type="EMBL" id="RQGA01000009">
    <property type="protein sequence ID" value="TGL40849.1"/>
    <property type="molecule type" value="Genomic_DNA"/>
</dbReference>
<gene>
    <name evidence="2" type="ORF">EHQ49_08585</name>
</gene>
<dbReference type="AlphaFoldDB" id="A0A4R9JHN9"/>
<dbReference type="Proteomes" id="UP000298125">
    <property type="component" value="Unassembled WGS sequence"/>
</dbReference>
<dbReference type="InterPro" id="IPR036388">
    <property type="entry name" value="WH-like_DNA-bd_sf"/>
</dbReference>
<organism evidence="2 3">
    <name type="scientific">Leptospira perdikensis</name>
    <dbReference type="NCBI Taxonomy" id="2484948"/>
    <lineage>
        <taxon>Bacteria</taxon>
        <taxon>Pseudomonadati</taxon>
        <taxon>Spirochaetota</taxon>
        <taxon>Spirochaetia</taxon>
        <taxon>Leptospirales</taxon>
        <taxon>Leptospiraceae</taxon>
        <taxon>Leptospira</taxon>
    </lineage>
</organism>
<dbReference type="SUPFAM" id="SSF46785">
    <property type="entry name" value="Winged helix' DNA-binding domain"/>
    <property type="match status" value="1"/>
</dbReference>
<dbReference type="RefSeq" id="WP_135578436.1">
    <property type="nucleotide sequence ID" value="NZ_RQGA01000009.1"/>
</dbReference>
<sequence length="113" mass="12988">MVKRTYNIDVVLHALSDPTRRQVIERLGIGPASVSDLAAPFSMAMPSFMQHLDILESSQLIYTEKTGRVRVCFLNPNPFSVMESWLQVQKSLWETRLNQLDSFLLKTKGKKYE</sequence>
<evidence type="ECO:0000313" key="2">
    <source>
        <dbReference type="EMBL" id="TGL40849.1"/>
    </source>
</evidence>
<name>A0A4R9JHN9_9LEPT</name>
<proteinExistence type="predicted"/>
<dbReference type="SMART" id="SM00418">
    <property type="entry name" value="HTH_ARSR"/>
    <property type="match status" value="1"/>
</dbReference>
<dbReference type="InterPro" id="IPR011991">
    <property type="entry name" value="ArsR-like_HTH"/>
</dbReference>
<accession>A0A4R9JHN9</accession>
<dbReference type="PANTHER" id="PTHR38600">
    <property type="entry name" value="TRANSCRIPTIONAL REGULATORY PROTEIN"/>
    <property type="match status" value="1"/>
</dbReference>
<reference evidence="2" key="1">
    <citation type="journal article" date="2019" name="PLoS Negl. Trop. Dis.">
        <title>Revisiting the worldwide diversity of Leptospira species in the environment.</title>
        <authorList>
            <person name="Vincent A.T."/>
            <person name="Schiettekatte O."/>
            <person name="Bourhy P."/>
            <person name="Veyrier F.J."/>
            <person name="Picardeau M."/>
        </authorList>
    </citation>
    <scope>NUCLEOTIDE SEQUENCE [LARGE SCALE GENOMIC DNA]</scope>
    <source>
        <strain evidence="2">201702692</strain>
    </source>
</reference>
<evidence type="ECO:0000313" key="3">
    <source>
        <dbReference type="Proteomes" id="UP000298125"/>
    </source>
</evidence>
<keyword evidence="3" id="KW-1185">Reference proteome</keyword>
<dbReference type="PROSITE" id="PS50987">
    <property type="entry name" value="HTH_ARSR_2"/>
    <property type="match status" value="1"/>
</dbReference>
<dbReference type="PANTHER" id="PTHR38600:SF2">
    <property type="entry name" value="SLL0088 PROTEIN"/>
    <property type="match status" value="1"/>
</dbReference>
<dbReference type="OrthoDB" id="9799175at2"/>
<dbReference type="Gene3D" id="1.10.10.10">
    <property type="entry name" value="Winged helix-like DNA-binding domain superfamily/Winged helix DNA-binding domain"/>
    <property type="match status" value="1"/>
</dbReference>
<dbReference type="CDD" id="cd00090">
    <property type="entry name" value="HTH_ARSR"/>
    <property type="match status" value="1"/>
</dbReference>